<reference evidence="1 2" key="1">
    <citation type="submission" date="2015-11" db="EMBL/GenBank/DDBJ databases">
        <title>Genomic analysis of 38 Legionella species identifies large and diverse effector repertoires.</title>
        <authorList>
            <person name="Burstein D."/>
            <person name="Amaro F."/>
            <person name="Zusman T."/>
            <person name="Lifshitz Z."/>
            <person name="Cohen O."/>
            <person name="Gilbert J.A."/>
            <person name="Pupko T."/>
            <person name="Shuman H.A."/>
            <person name="Segal G."/>
        </authorList>
    </citation>
    <scope>NUCLEOTIDE SEQUENCE [LARGE SCALE GENOMIC DNA]</scope>
    <source>
        <strain evidence="1 2">ATCC 43878</strain>
    </source>
</reference>
<dbReference type="InterPro" id="IPR036680">
    <property type="entry name" value="SPOR-like_sf"/>
</dbReference>
<keyword evidence="2" id="KW-1185">Reference proteome</keyword>
<accession>A0A0W0SEK4</accession>
<gene>
    <name evidence="1" type="ORF">Lbru_2113</name>
</gene>
<dbReference type="Proteomes" id="UP000054742">
    <property type="component" value="Unassembled WGS sequence"/>
</dbReference>
<proteinExistence type="predicted"/>
<protein>
    <recommendedName>
        <fullName evidence="3">SPOR domain-containing protein</fullName>
    </recommendedName>
</protein>
<comment type="caution">
    <text evidence="1">The sequence shown here is derived from an EMBL/GenBank/DDBJ whole genome shotgun (WGS) entry which is preliminary data.</text>
</comment>
<dbReference type="AlphaFoldDB" id="A0A0W0SEK4"/>
<organism evidence="1 2">
    <name type="scientific">Legionella brunensis</name>
    <dbReference type="NCBI Taxonomy" id="29422"/>
    <lineage>
        <taxon>Bacteria</taxon>
        <taxon>Pseudomonadati</taxon>
        <taxon>Pseudomonadota</taxon>
        <taxon>Gammaproteobacteria</taxon>
        <taxon>Legionellales</taxon>
        <taxon>Legionellaceae</taxon>
        <taxon>Legionella</taxon>
    </lineage>
</organism>
<evidence type="ECO:0000313" key="2">
    <source>
        <dbReference type="Proteomes" id="UP000054742"/>
    </source>
</evidence>
<evidence type="ECO:0000313" key="1">
    <source>
        <dbReference type="EMBL" id="KTC81593.1"/>
    </source>
</evidence>
<dbReference type="OrthoDB" id="5653957at2"/>
<dbReference type="EMBL" id="LNXV01000029">
    <property type="protein sequence ID" value="KTC81593.1"/>
    <property type="molecule type" value="Genomic_DNA"/>
</dbReference>
<dbReference type="GO" id="GO:0042834">
    <property type="term" value="F:peptidoglycan binding"/>
    <property type="evidence" value="ECO:0007669"/>
    <property type="project" value="InterPro"/>
</dbReference>
<evidence type="ECO:0008006" key="3">
    <source>
        <dbReference type="Google" id="ProtNLM"/>
    </source>
</evidence>
<dbReference type="PATRIC" id="fig|29422.6.peg.2253"/>
<sequence length="174" mass="19613">MNKLGFLTVFFCVSCLLGCTTYQKTDYITYSNDQPYLYTTAYYQSYDGGVDYRYQQGEVKVPDSYHVGLAHSPTSHKDVDRDWVNGQNPQGYTIEVAEGEKASQVAGKLYRVPKNNRTAQIKAYRGNGSSYYKGVYGTYNSYEEAQKALNSLPPDLKQGADIKNWSKIQENAGD</sequence>
<dbReference type="Gene3D" id="3.30.70.1070">
    <property type="entry name" value="Sporulation related repeat"/>
    <property type="match status" value="1"/>
</dbReference>
<name>A0A0W0SEK4_9GAMM</name>
<dbReference type="RefSeq" id="WP_058442100.1">
    <property type="nucleotide sequence ID" value="NZ_CAAAHU010000005.1"/>
</dbReference>